<dbReference type="Pfam" id="PF00899">
    <property type="entry name" value="ThiF"/>
    <property type="match status" value="1"/>
</dbReference>
<keyword evidence="3" id="KW-1185">Reference proteome</keyword>
<dbReference type="PATRIC" id="fig|1068978.7.peg.1191"/>
<accession>A0A076MKG5</accession>
<organism evidence="2 3">
    <name type="scientific">Amycolatopsis methanolica 239</name>
    <dbReference type="NCBI Taxonomy" id="1068978"/>
    <lineage>
        <taxon>Bacteria</taxon>
        <taxon>Bacillati</taxon>
        <taxon>Actinomycetota</taxon>
        <taxon>Actinomycetes</taxon>
        <taxon>Pseudonocardiales</taxon>
        <taxon>Pseudonocardiaceae</taxon>
        <taxon>Amycolatopsis</taxon>
        <taxon>Amycolatopsis methanolica group</taxon>
    </lineage>
</organism>
<dbReference type="KEGG" id="amq:AMETH_1132"/>
<dbReference type="InterPro" id="IPR035985">
    <property type="entry name" value="Ubiquitin-activating_enz"/>
</dbReference>
<dbReference type="eggNOG" id="COG0476">
    <property type="taxonomic scope" value="Bacteria"/>
</dbReference>
<evidence type="ECO:0000313" key="3">
    <source>
        <dbReference type="Proteomes" id="UP000062973"/>
    </source>
</evidence>
<dbReference type="GO" id="GO:0008641">
    <property type="term" value="F:ubiquitin-like modifier activating enzyme activity"/>
    <property type="evidence" value="ECO:0007669"/>
    <property type="project" value="InterPro"/>
</dbReference>
<protein>
    <recommendedName>
        <fullName evidence="1">THIF-type NAD/FAD binding fold domain-containing protein</fullName>
    </recommendedName>
</protein>
<dbReference type="RefSeq" id="WP_017987090.1">
    <property type="nucleotide sequence ID" value="NZ_AQUL01000001.1"/>
</dbReference>
<gene>
    <name evidence="2" type="ORF">AMETH_1132</name>
</gene>
<evidence type="ECO:0000259" key="1">
    <source>
        <dbReference type="Pfam" id="PF00899"/>
    </source>
</evidence>
<dbReference type="AlphaFoldDB" id="A0A076MKG5"/>
<name>A0A076MKG5_AMYME</name>
<dbReference type="STRING" id="1068978.AMETH_1132"/>
<dbReference type="Gene3D" id="3.40.50.720">
    <property type="entry name" value="NAD(P)-binding Rossmann-like Domain"/>
    <property type="match status" value="1"/>
</dbReference>
<dbReference type="HOGENOM" id="CLU_042635_0_0_11"/>
<dbReference type="SUPFAM" id="SSF69572">
    <property type="entry name" value="Activating enzymes of the ubiquitin-like proteins"/>
    <property type="match status" value="1"/>
</dbReference>
<proteinExistence type="predicted"/>
<reference evidence="2 3" key="1">
    <citation type="submission" date="2014-07" db="EMBL/GenBank/DDBJ databases">
        <title>Whole Genome Sequence of the Amycolatopsis methanolica 239.</title>
        <authorList>
            <person name="Tang B."/>
        </authorList>
    </citation>
    <scope>NUCLEOTIDE SEQUENCE [LARGE SCALE GENOMIC DNA]</scope>
    <source>
        <strain evidence="2 3">239</strain>
    </source>
</reference>
<dbReference type="OrthoDB" id="4426339at2"/>
<dbReference type="InterPro" id="IPR000594">
    <property type="entry name" value="ThiF_NAD_FAD-bd"/>
</dbReference>
<feature type="domain" description="THIF-type NAD/FAD binding fold" evidence="1">
    <location>
        <begin position="126"/>
        <end position="260"/>
    </location>
</feature>
<sequence length="370" mass="39717">MTDSSTNQHTVFLPERPWLRPGLEVFDRGPGEVQIGLDPRHAMVAKDLPPDLVDALHRLDGSLRLESLLALAKSEHVEILRDIVTNLTRLGLVEEAWPPSAYNRAASEAGLWSLSTGHRHGETVARRRHSAVVLFGSGRLTVAIAVLLATAGVGQVRVEAAGNVTEHDTGSGYTDADIGRSRSAAAADAVRRANPATVTRRLLDGRLPELVVLADAIVPAPELVRQLMHERVPHLAVRVREGIGIVGPLVEPGRSSCLACADLTRRSMDDRWPTVAGQLAGRTQKADLTTVQATAAMATGQVLRALGPVDGVPPGWNTTMEIDPYDCTVYHRPWPPNPACTCGARPEPLVSNVLAPMAAEDMVDKAQSQE</sequence>
<evidence type="ECO:0000313" key="2">
    <source>
        <dbReference type="EMBL" id="AIJ21224.1"/>
    </source>
</evidence>
<dbReference type="EMBL" id="CP009110">
    <property type="protein sequence ID" value="AIJ21224.1"/>
    <property type="molecule type" value="Genomic_DNA"/>
</dbReference>
<dbReference type="Proteomes" id="UP000062973">
    <property type="component" value="Chromosome"/>
</dbReference>